<sequence>MIGSYGLSCCKCFAALNFSVLVNGDSYGLIKSTRGLRQGNPISPALFVIGAKVLSRSLNTLVTQGQFIAFKVPSRCQASTHFAYADDVIIISSRGRSSLARIKRAAAIDQILGFQKRVFPVRYLGCPFGSSYSILEESTFIRGRPSGVDPKYFSLNADTFSCSCVPFSRGTGGLGEVVCRYLVGVIRLWFQVPLWKFRQHQSIWADFMPRKHCASLHPCLDEESQWCSLTWKRMAAVQQVGEDNIGWVVRQGSIDFWHDNWLGPGALCGKVEYLDARLVGRVLQVAPPSFRGPDHMVWMLMTSGTFSTSSAYSLVCQVDNHSQIYASVWQHGLPIKISFFMLRLLQGRIPTMDKLVRLASVACPDVGVVGSRRRRG</sequence>
<feature type="domain" description="Reverse transcriptase zinc-binding" evidence="2">
    <location>
        <begin position="306"/>
        <end position="357"/>
    </location>
</feature>
<dbReference type="InterPro" id="IPR000477">
    <property type="entry name" value="RT_dom"/>
</dbReference>
<dbReference type="Pfam" id="PF00078">
    <property type="entry name" value="RVT_1"/>
    <property type="match status" value="1"/>
</dbReference>
<evidence type="ECO:0000259" key="2">
    <source>
        <dbReference type="Pfam" id="PF13966"/>
    </source>
</evidence>
<dbReference type="Proteomes" id="UP001652660">
    <property type="component" value="Chromosome 3c"/>
</dbReference>
<evidence type="ECO:0000313" key="3">
    <source>
        <dbReference type="Proteomes" id="UP001652660"/>
    </source>
</evidence>
<name>A0A6P6WT13_COFAR</name>
<dbReference type="OrthoDB" id="411842at2759"/>
<proteinExistence type="predicted"/>
<reference evidence="4" key="2">
    <citation type="submission" date="2025-08" db="UniProtKB">
        <authorList>
            <consortium name="RefSeq"/>
        </authorList>
    </citation>
    <scope>IDENTIFICATION</scope>
    <source>
        <tissue evidence="4">Leaves</tissue>
    </source>
</reference>
<dbReference type="AlphaFoldDB" id="A0A6P6WT13"/>
<dbReference type="RefSeq" id="XP_027118588.1">
    <property type="nucleotide sequence ID" value="XM_027262787.1"/>
</dbReference>
<reference evidence="3" key="1">
    <citation type="journal article" date="2025" name="Foods">
        <title>Unveiling the Microbial Signatures of Arabica Coffee Cherries: Insights into Ripeness Specific Diversity, Functional Traits, and Implications for Quality and Safety.</title>
        <authorList>
            <consortium name="RefSeq"/>
            <person name="Tenea G.N."/>
            <person name="Cifuentes V."/>
            <person name="Reyes P."/>
            <person name="Cevallos-Vallejos M."/>
        </authorList>
    </citation>
    <scope>NUCLEOTIDE SEQUENCE [LARGE SCALE GENOMIC DNA]</scope>
</reference>
<evidence type="ECO:0000259" key="1">
    <source>
        <dbReference type="Pfam" id="PF00078"/>
    </source>
</evidence>
<accession>A0A6P6WT13</accession>
<dbReference type="Pfam" id="PF13966">
    <property type="entry name" value="zf-RVT"/>
    <property type="match status" value="1"/>
</dbReference>
<keyword evidence="3" id="KW-1185">Reference proteome</keyword>
<feature type="domain" description="Reverse transcriptase" evidence="1">
    <location>
        <begin position="21"/>
        <end position="102"/>
    </location>
</feature>
<evidence type="ECO:0000313" key="4">
    <source>
        <dbReference type="RefSeq" id="XP_027118588.1"/>
    </source>
</evidence>
<gene>
    <name evidence="4" type="primary">LOC113735803</name>
</gene>
<evidence type="ECO:0008006" key="5">
    <source>
        <dbReference type="Google" id="ProtNLM"/>
    </source>
</evidence>
<protein>
    <recommendedName>
        <fullName evidence="5">Reverse transcriptase domain-containing protein</fullName>
    </recommendedName>
</protein>
<dbReference type="InterPro" id="IPR026960">
    <property type="entry name" value="RVT-Znf"/>
</dbReference>
<dbReference type="GeneID" id="113735803"/>
<organism evidence="3 4">
    <name type="scientific">Coffea arabica</name>
    <name type="common">Arabian coffee</name>
    <dbReference type="NCBI Taxonomy" id="13443"/>
    <lineage>
        <taxon>Eukaryota</taxon>
        <taxon>Viridiplantae</taxon>
        <taxon>Streptophyta</taxon>
        <taxon>Embryophyta</taxon>
        <taxon>Tracheophyta</taxon>
        <taxon>Spermatophyta</taxon>
        <taxon>Magnoliopsida</taxon>
        <taxon>eudicotyledons</taxon>
        <taxon>Gunneridae</taxon>
        <taxon>Pentapetalae</taxon>
        <taxon>asterids</taxon>
        <taxon>lamiids</taxon>
        <taxon>Gentianales</taxon>
        <taxon>Rubiaceae</taxon>
        <taxon>Ixoroideae</taxon>
        <taxon>Gardenieae complex</taxon>
        <taxon>Bertiereae - Coffeeae clade</taxon>
        <taxon>Coffeeae</taxon>
        <taxon>Coffea</taxon>
    </lineage>
</organism>